<dbReference type="Proteomes" id="UP000242683">
    <property type="component" value="Unassembled WGS sequence"/>
</dbReference>
<feature type="compositionally biased region" description="Basic and acidic residues" evidence="1">
    <location>
        <begin position="931"/>
        <end position="942"/>
    </location>
</feature>
<dbReference type="AlphaFoldDB" id="A0A1Y3G2P8"/>
<dbReference type="EMBL" id="JOPG01000046">
    <property type="protein sequence ID" value="OUJ03573.1"/>
    <property type="molecule type" value="Genomic_DNA"/>
</dbReference>
<organism evidence="2 3">
    <name type="scientific">Acetobacter malorum</name>
    <dbReference type="NCBI Taxonomy" id="178901"/>
    <lineage>
        <taxon>Bacteria</taxon>
        <taxon>Pseudomonadati</taxon>
        <taxon>Pseudomonadota</taxon>
        <taxon>Alphaproteobacteria</taxon>
        <taxon>Acetobacterales</taxon>
        <taxon>Acetobacteraceae</taxon>
        <taxon>Acetobacter</taxon>
    </lineage>
</organism>
<name>A0A1Y3G2P8_9PROT</name>
<dbReference type="SUPFAM" id="SSF52467">
    <property type="entry name" value="DHS-like NAD/FAD-binding domain"/>
    <property type="match status" value="1"/>
</dbReference>
<dbReference type="InterPro" id="IPR029035">
    <property type="entry name" value="DHS-like_NAD/FAD-binding_dom"/>
</dbReference>
<comment type="caution">
    <text evidence="2">The sequence shown here is derived from an EMBL/GenBank/DDBJ whole genome shotgun (WGS) entry which is preliminary data.</text>
</comment>
<evidence type="ECO:0000313" key="2">
    <source>
        <dbReference type="EMBL" id="OUJ03573.1"/>
    </source>
</evidence>
<feature type="region of interest" description="Disordered" evidence="1">
    <location>
        <begin position="912"/>
        <end position="942"/>
    </location>
</feature>
<evidence type="ECO:0000256" key="1">
    <source>
        <dbReference type="SAM" id="MobiDB-lite"/>
    </source>
</evidence>
<reference evidence="3" key="1">
    <citation type="submission" date="2014-06" db="EMBL/GenBank/DDBJ databases">
        <authorList>
            <person name="Winans N.J."/>
            <person name="Newell P.D."/>
            <person name="Douglas A.E."/>
        </authorList>
    </citation>
    <scope>NUCLEOTIDE SEQUENCE [LARGE SCALE GENOMIC DNA]</scope>
    <source>
        <strain evidence="3">DsW_057</strain>
    </source>
</reference>
<evidence type="ECO:0000313" key="3">
    <source>
        <dbReference type="Proteomes" id="UP000242683"/>
    </source>
</evidence>
<dbReference type="Pfam" id="PF13289">
    <property type="entry name" value="SIR2_2"/>
    <property type="match status" value="1"/>
</dbReference>
<gene>
    <name evidence="2" type="ORF">HK23_10580</name>
</gene>
<proteinExistence type="predicted"/>
<accession>A0A1Y3G2P8</accession>
<protein>
    <submittedName>
        <fullName evidence="2">Uncharacterized protein</fullName>
    </submittedName>
</protein>
<sequence>MPGWNDIYATMVEQLYPGSSTSDITGRKGPREWLLQQAGATSAYLRVAEEFEAQFGRDALDKLILQYVPDQQFKPGNLHRMLVELPWADIMTTNWDTLIERAAESAEERVYDVVRTVEEIPAARSPRVVKLHGSFPSNMPFVFTEEDFRTYPARAGAFVNLAQQVAMENTLVLLGFSGDDPNFLFWSGWVRDRLGAKAPLIYLVGVLDLTAPKRKMLEARGIQPVDLLHLPMLASWPENQRMSNAHQWFLERLRSAEPYPQQRWPRPAAGFVPPLAYVTAVTDPCAPLHDPELHGKTPSVDTFRLLVAQWRQNRSVYPGWIVPPIMTSKLMWGRICHHLHHVVCGLRELLEEERLIALFELNWQLEAALIPLSLVGGKEVVALLEALHLRYSTLPPQSASYFRALVLAVIRHAREENDRESFTRWSDWLETRLDDEPGLRDRLHYERCLERRAELDVDGLEALLESWSIVGDSFWSLRKAALLSDLGRDAAASELSAQVLITIREQTLRGRKDIAAWSRESFTMLFRASVLHADFGNWLENRPISDRFDLRQELLQARGCPGREDFFLLVQQLSQEPPSLRRRLEKKQDFDLGAVSSTLNIVMSDPRIDRLLAYQALRFQEESGLPIRTGNTNLAGQILTGASNWLMDIAPSRAMDALMQVLPGDANKTTKTLLTRSVVARIGLMEAQRLLDRTQRLMVAAKKRVEKGGDNAGFWIDRLKAACEIASRIVLRVPAGAPQLVAVALDFHRNSRLSRRIDLGDMLPRVVVRSLEAASPDERDMMLLSLFKEPIPVQHDEVPSPFDRPDLTERVSKNLTIKRPGPEWDVVVEQMIAALADANTRITASKRLDWLWSTKLVGKAHYDALAKALWLPEHLERGLPGRTVFWPIAFLTFPSPHPDEFVIDLINSMFDDEPTGEADKSDESSTAMVQEPRDKPDPKSLQKEIERIVRPLKDPPPKAGLPDLLGELTAWLQQSKVEFDADRLNKEIERLRIFVVNHPARHGSLSPFGDPSASVEVETSRLVAALSMRVIDVPEAMDSLRTLISTPCYPLRLEPALPTLVHLGLMTPEDAVEKIKRLFQTPEDGTALLVALFDQYIGGASGGALVDDVFWHQVIYTVAMRRAPTLIATLRFLAWMMCNYPTRVPTTEDELLSAGLDSILFETELDMNNGDLGYDPFLARYFAAWLVTAMEKAKRGDPATHAVWASAIAADPLPDTRRARDLVLASE</sequence>